<dbReference type="InterPro" id="IPR058158">
    <property type="entry name" value="Phage_zn-bd_3"/>
</dbReference>
<proteinExistence type="predicted"/>
<accession>A0A1S1PE77</accession>
<reference evidence="4" key="1">
    <citation type="submission" date="2016-07" db="EMBL/GenBank/DDBJ databases">
        <title>Frankia sp. NRRL B-16219 Genome sequencing.</title>
        <authorList>
            <person name="Ghodhbane-Gtari F."/>
            <person name="Swanson E."/>
            <person name="Gueddou A."/>
            <person name="Louati M."/>
            <person name="Nouioui I."/>
            <person name="Hezbri K."/>
            <person name="Abebe-Akele F."/>
            <person name="Simpson S."/>
            <person name="Morris K."/>
            <person name="Thomas K."/>
            <person name="Gtari M."/>
            <person name="Tisa L.S."/>
        </authorList>
    </citation>
    <scope>NUCLEOTIDE SEQUENCE [LARGE SCALE GENOMIC DNA]</scope>
    <source>
        <strain evidence="4">NRRL B-16219</strain>
    </source>
</reference>
<evidence type="ECO:0000313" key="4">
    <source>
        <dbReference type="Proteomes" id="UP000179769"/>
    </source>
</evidence>
<dbReference type="Pfam" id="PF24071">
    <property type="entry name" value="Phage_zn_bind_3"/>
    <property type="match status" value="1"/>
</dbReference>
<evidence type="ECO:0000259" key="2">
    <source>
        <dbReference type="Pfam" id="PF24071"/>
    </source>
</evidence>
<dbReference type="Proteomes" id="UP000179769">
    <property type="component" value="Unassembled WGS sequence"/>
</dbReference>
<feature type="region of interest" description="Disordered" evidence="1">
    <location>
        <begin position="1"/>
        <end position="21"/>
    </location>
</feature>
<sequence>MIHTSTPAPTSPTVRAFTGDPGIRNGQTAGCAGCTTRWPIGAGAVAHCPTCHLTFASVGGFDAHRAGPTTHHRRCLDEAELRGLGYAPNDLDRWRVPIDPDAAARLAERTTG</sequence>
<feature type="compositionally biased region" description="Polar residues" evidence="1">
    <location>
        <begin position="1"/>
        <end position="13"/>
    </location>
</feature>
<feature type="domain" description="Phage FDXHR zinc binding" evidence="2">
    <location>
        <begin position="30"/>
        <end position="80"/>
    </location>
</feature>
<name>A0A1S1PE77_9ACTN</name>
<evidence type="ECO:0000313" key="3">
    <source>
        <dbReference type="EMBL" id="OHV21203.1"/>
    </source>
</evidence>
<dbReference type="OrthoDB" id="9919696at2"/>
<dbReference type="AlphaFoldDB" id="A0A1S1PE77"/>
<evidence type="ECO:0000256" key="1">
    <source>
        <dbReference type="SAM" id="MobiDB-lite"/>
    </source>
</evidence>
<protein>
    <recommendedName>
        <fullName evidence="2">Phage FDXHR zinc binding domain-containing protein</fullName>
    </recommendedName>
</protein>
<gene>
    <name evidence="3" type="ORF">BBK14_07970</name>
</gene>
<keyword evidence="4" id="KW-1185">Reference proteome</keyword>
<organism evidence="3 4">
    <name type="scientific">Parafrankia soli</name>
    <dbReference type="NCBI Taxonomy" id="2599596"/>
    <lineage>
        <taxon>Bacteria</taxon>
        <taxon>Bacillati</taxon>
        <taxon>Actinomycetota</taxon>
        <taxon>Actinomycetes</taxon>
        <taxon>Frankiales</taxon>
        <taxon>Frankiaceae</taxon>
        <taxon>Parafrankia</taxon>
    </lineage>
</organism>
<dbReference type="RefSeq" id="WP_071066548.1">
    <property type="nucleotide sequence ID" value="NZ_MAXA01000257.1"/>
</dbReference>
<comment type="caution">
    <text evidence="3">The sequence shown here is derived from an EMBL/GenBank/DDBJ whole genome shotgun (WGS) entry which is preliminary data.</text>
</comment>
<dbReference type="EMBL" id="MAXA01000257">
    <property type="protein sequence ID" value="OHV21203.1"/>
    <property type="molecule type" value="Genomic_DNA"/>
</dbReference>